<sequence length="72" mass="7842">SSWGGAPLIFVGKRRGYFVGESVLISGEKVVVVDTISYLLETSCLFGNEKVQLLGEKSEIWGEKMSYLGGEP</sequence>
<evidence type="ECO:0000313" key="1">
    <source>
        <dbReference type="EMBL" id="OXM12972.1"/>
    </source>
</evidence>
<name>A0A229NT37_9BACL</name>
<comment type="caution">
    <text evidence="1">The sequence shown here is derived from an EMBL/GenBank/DDBJ whole genome shotgun (WGS) entry which is preliminary data.</text>
</comment>
<dbReference type="Proteomes" id="UP000215145">
    <property type="component" value="Unassembled WGS sequence"/>
</dbReference>
<evidence type="ECO:0000313" key="2">
    <source>
        <dbReference type="Proteomes" id="UP000215145"/>
    </source>
</evidence>
<dbReference type="EMBL" id="NMUQ01000016">
    <property type="protein sequence ID" value="OXM12972.1"/>
    <property type="molecule type" value="Genomic_DNA"/>
</dbReference>
<accession>A0A229NT37</accession>
<reference evidence="1 2" key="1">
    <citation type="submission" date="2017-07" db="EMBL/GenBank/DDBJ databases">
        <title>Paenibacillus herberti R33 genome sequencing and assembly.</title>
        <authorList>
            <person name="Su W."/>
        </authorList>
    </citation>
    <scope>NUCLEOTIDE SEQUENCE [LARGE SCALE GENOMIC DNA]</scope>
    <source>
        <strain evidence="1 2">R33</strain>
    </source>
</reference>
<dbReference type="AlphaFoldDB" id="A0A229NT37"/>
<proteinExistence type="predicted"/>
<protein>
    <submittedName>
        <fullName evidence="1">Uncharacterized protein</fullName>
    </submittedName>
</protein>
<organism evidence="1 2">
    <name type="scientific">Paenibacillus herberti</name>
    <dbReference type="NCBI Taxonomy" id="1619309"/>
    <lineage>
        <taxon>Bacteria</taxon>
        <taxon>Bacillati</taxon>
        <taxon>Bacillota</taxon>
        <taxon>Bacilli</taxon>
        <taxon>Bacillales</taxon>
        <taxon>Paenibacillaceae</taxon>
        <taxon>Paenibacillus</taxon>
    </lineage>
</organism>
<gene>
    <name evidence="1" type="ORF">CGZ75_24280</name>
</gene>
<feature type="non-terminal residue" evidence="1">
    <location>
        <position position="1"/>
    </location>
</feature>
<keyword evidence="2" id="KW-1185">Reference proteome</keyword>